<proteinExistence type="predicted"/>
<sequence>MSPFAFSVYPGTWHVQCSSRKLWHGKRNVQANFAASNSLDYTYQEHEELNIKTHKDADWEVAGDGKDGKLEGWMTETEAGIVDSSGKYFFSFVMTKISQGLTSQALVLWNQRMLTLLLCRGEIRADWRSRWVAIVFPLNSDPFNGVDILCNRQKEISDETVKEILSVLESKCGQFLGPKQMVLLKVPDDGARNAEMGKADEQRRREWEKRTGEKDGISEDLIYDDVKEKEGSRCGLQ</sequence>
<feature type="region of interest" description="Disordered" evidence="1">
    <location>
        <begin position="193"/>
        <end position="213"/>
    </location>
</feature>
<dbReference type="EMBL" id="KZ613477">
    <property type="protein sequence ID" value="PMD22580.1"/>
    <property type="molecule type" value="Genomic_DNA"/>
</dbReference>
<reference evidence="2 3" key="1">
    <citation type="submission" date="2016-05" db="EMBL/GenBank/DDBJ databases">
        <title>A degradative enzymes factory behind the ericoid mycorrhizal symbiosis.</title>
        <authorList>
            <consortium name="DOE Joint Genome Institute"/>
            <person name="Martino E."/>
            <person name="Morin E."/>
            <person name="Grelet G."/>
            <person name="Kuo A."/>
            <person name="Kohler A."/>
            <person name="Daghino S."/>
            <person name="Barry K."/>
            <person name="Choi C."/>
            <person name="Cichocki N."/>
            <person name="Clum A."/>
            <person name="Copeland A."/>
            <person name="Hainaut M."/>
            <person name="Haridas S."/>
            <person name="Labutti K."/>
            <person name="Lindquist E."/>
            <person name="Lipzen A."/>
            <person name="Khouja H.-R."/>
            <person name="Murat C."/>
            <person name="Ohm R."/>
            <person name="Olson A."/>
            <person name="Spatafora J."/>
            <person name="Veneault-Fourrey C."/>
            <person name="Henrissat B."/>
            <person name="Grigoriev I."/>
            <person name="Martin F."/>
            <person name="Perotto S."/>
        </authorList>
    </citation>
    <scope>NUCLEOTIDE SEQUENCE [LARGE SCALE GENOMIC DNA]</scope>
    <source>
        <strain evidence="2 3">UAMH 7357</strain>
    </source>
</reference>
<dbReference type="AlphaFoldDB" id="A0A2J6Q8H8"/>
<evidence type="ECO:0000256" key="1">
    <source>
        <dbReference type="SAM" id="MobiDB-lite"/>
    </source>
</evidence>
<accession>A0A2J6Q8H8</accession>
<organism evidence="2 3">
    <name type="scientific">Hyaloscypha hepaticicola</name>
    <dbReference type="NCBI Taxonomy" id="2082293"/>
    <lineage>
        <taxon>Eukaryota</taxon>
        <taxon>Fungi</taxon>
        <taxon>Dikarya</taxon>
        <taxon>Ascomycota</taxon>
        <taxon>Pezizomycotina</taxon>
        <taxon>Leotiomycetes</taxon>
        <taxon>Helotiales</taxon>
        <taxon>Hyaloscyphaceae</taxon>
        <taxon>Hyaloscypha</taxon>
    </lineage>
</organism>
<protein>
    <submittedName>
        <fullName evidence="2">Uncharacterized protein</fullName>
    </submittedName>
</protein>
<evidence type="ECO:0000313" key="3">
    <source>
        <dbReference type="Proteomes" id="UP000235672"/>
    </source>
</evidence>
<dbReference type="Proteomes" id="UP000235672">
    <property type="component" value="Unassembled WGS sequence"/>
</dbReference>
<evidence type="ECO:0000313" key="2">
    <source>
        <dbReference type="EMBL" id="PMD22580.1"/>
    </source>
</evidence>
<dbReference type="OrthoDB" id="3920742at2759"/>
<keyword evidence="3" id="KW-1185">Reference proteome</keyword>
<gene>
    <name evidence="2" type="ORF">NA56DRAFT_747835</name>
</gene>
<name>A0A2J6Q8H8_9HELO</name>